<reference evidence="5 6" key="1">
    <citation type="journal article" date="2024" name="Front. Microbiol.">
        <title>Novel thermophilic genera Geochorda gen. nov. and Carboxydochorda gen. nov. from the deep terrestrial subsurface reveal the ecophysiological diversity in the class Limnochordia.</title>
        <authorList>
            <person name="Karnachuk O.V."/>
            <person name="Lukina A.P."/>
            <person name="Avakyan M.R."/>
            <person name="Kadnikov V.V."/>
            <person name="Begmatov S."/>
            <person name="Beletsky A.V."/>
            <person name="Vlasova K.G."/>
            <person name="Novikov A.A."/>
            <person name="Shcherbakova V.A."/>
            <person name="Mardanov A.V."/>
            <person name="Ravin N.V."/>
        </authorList>
    </citation>
    <scope>NUCLEOTIDE SEQUENCE [LARGE SCALE GENOMIC DNA]</scope>
    <source>
        <strain evidence="5 6">L945</strain>
    </source>
</reference>
<dbReference type="InterPro" id="IPR003115">
    <property type="entry name" value="ParB_N"/>
</dbReference>
<feature type="compositionally biased region" description="Basic and acidic residues" evidence="3">
    <location>
        <begin position="228"/>
        <end position="245"/>
    </location>
</feature>
<dbReference type="Pfam" id="PF17762">
    <property type="entry name" value="HTH_ParB"/>
    <property type="match status" value="1"/>
</dbReference>
<dbReference type="InterPro" id="IPR004437">
    <property type="entry name" value="ParB/RepB/Spo0J"/>
</dbReference>
<dbReference type="InterPro" id="IPR041468">
    <property type="entry name" value="HTH_ParB/Spo0J"/>
</dbReference>
<proteinExistence type="inferred from homology"/>
<dbReference type="RefSeq" id="WP_324716384.1">
    <property type="nucleotide sequence ID" value="NZ_CP141615.1"/>
</dbReference>
<dbReference type="NCBIfam" id="TIGR00180">
    <property type="entry name" value="parB_part"/>
    <property type="match status" value="1"/>
</dbReference>
<dbReference type="Pfam" id="PF02195">
    <property type="entry name" value="ParB_N"/>
    <property type="match status" value="1"/>
</dbReference>
<evidence type="ECO:0000256" key="2">
    <source>
        <dbReference type="ARBA" id="ARBA00022829"/>
    </source>
</evidence>
<dbReference type="InterPro" id="IPR036086">
    <property type="entry name" value="ParB/Sulfiredoxin_sf"/>
</dbReference>
<feature type="domain" description="ParB-like N-terminal" evidence="4">
    <location>
        <begin position="30"/>
        <end position="124"/>
    </location>
</feature>
<dbReference type="SUPFAM" id="SSF109709">
    <property type="entry name" value="KorB DNA-binding domain-like"/>
    <property type="match status" value="1"/>
</dbReference>
<evidence type="ECO:0000256" key="1">
    <source>
        <dbReference type="ARBA" id="ARBA00006295"/>
    </source>
</evidence>
<protein>
    <submittedName>
        <fullName evidence="5">ParB/RepB/Spo0J family partition protein</fullName>
    </submittedName>
</protein>
<name>A0ABZ1BWC8_9FIRM</name>
<dbReference type="CDD" id="cd16393">
    <property type="entry name" value="SPO0J_N"/>
    <property type="match status" value="1"/>
</dbReference>
<accession>A0ABZ1BWC8</accession>
<dbReference type="Gene3D" id="1.10.10.2830">
    <property type="match status" value="1"/>
</dbReference>
<organism evidence="5 6">
    <name type="scientific">Carboxydichorda subterranea</name>
    <dbReference type="NCBI Taxonomy" id="3109565"/>
    <lineage>
        <taxon>Bacteria</taxon>
        <taxon>Bacillati</taxon>
        <taxon>Bacillota</taxon>
        <taxon>Limnochordia</taxon>
        <taxon>Limnochordales</taxon>
        <taxon>Geochordaceae</taxon>
        <taxon>Carboxydichorda</taxon>
    </lineage>
</organism>
<evidence type="ECO:0000313" key="5">
    <source>
        <dbReference type="EMBL" id="WRP17112.1"/>
    </source>
</evidence>
<dbReference type="SUPFAM" id="SSF110849">
    <property type="entry name" value="ParB/Sulfiredoxin"/>
    <property type="match status" value="1"/>
</dbReference>
<keyword evidence="6" id="KW-1185">Reference proteome</keyword>
<comment type="similarity">
    <text evidence="1">Belongs to the ParB family.</text>
</comment>
<keyword evidence="2" id="KW-0159">Chromosome partition</keyword>
<gene>
    <name evidence="5" type="ORF">U7230_13640</name>
</gene>
<evidence type="ECO:0000256" key="3">
    <source>
        <dbReference type="SAM" id="MobiDB-lite"/>
    </source>
</evidence>
<dbReference type="EMBL" id="CP141615">
    <property type="protein sequence ID" value="WRP17112.1"/>
    <property type="molecule type" value="Genomic_DNA"/>
</dbReference>
<dbReference type="PANTHER" id="PTHR33375">
    <property type="entry name" value="CHROMOSOME-PARTITIONING PROTEIN PARB-RELATED"/>
    <property type="match status" value="1"/>
</dbReference>
<dbReference type="InterPro" id="IPR050336">
    <property type="entry name" value="Chromosome_partition/occlusion"/>
</dbReference>
<evidence type="ECO:0000313" key="6">
    <source>
        <dbReference type="Proteomes" id="UP001332192"/>
    </source>
</evidence>
<dbReference type="PANTHER" id="PTHR33375:SF1">
    <property type="entry name" value="CHROMOSOME-PARTITIONING PROTEIN PARB-RELATED"/>
    <property type="match status" value="1"/>
</dbReference>
<dbReference type="Gene3D" id="3.90.1530.30">
    <property type="match status" value="1"/>
</dbReference>
<sequence>MSRQALGRGLRALIPEVVSGVGGGPEEGVREIRVAEVEANPFQPRRQFSEASLQELAESIRAHGVLEPIVVRPAGREGQGARYQIVIGERRWRAARMAGLEAVPAVVRAVDDRQMLQMALVENLQREDLSPLEEAEAYRRLVEEFGMSQEAVAQAVGRKRPTVANALRLLELEPEIQGWIEAGWLSAGHGKALLGLPAGPERVQVARKAAEGQLSVRETEELVRRMVEGREEKGGREQARKRDPGSSRWGEVAAALERALGTRVVIREGRRKGRIEIEFYGEEELVRLVELLGQVEARAEAGEGLGG</sequence>
<dbReference type="Proteomes" id="UP001332192">
    <property type="component" value="Chromosome"/>
</dbReference>
<dbReference type="SMART" id="SM00470">
    <property type="entry name" value="ParB"/>
    <property type="match status" value="1"/>
</dbReference>
<feature type="region of interest" description="Disordered" evidence="3">
    <location>
        <begin position="228"/>
        <end position="248"/>
    </location>
</feature>
<evidence type="ECO:0000259" key="4">
    <source>
        <dbReference type="SMART" id="SM00470"/>
    </source>
</evidence>